<dbReference type="OrthoDB" id="5422107at2759"/>
<comment type="caution">
    <text evidence="1">The sequence shown here is derived from an EMBL/GenBank/DDBJ whole genome shotgun (WGS) entry which is preliminary data.</text>
</comment>
<accession>A0A2C5YEA3</accession>
<gene>
    <name evidence="1" type="ORF">CDD82_1098</name>
</gene>
<dbReference type="AlphaFoldDB" id="A0A2C5YEA3"/>
<evidence type="ECO:0000313" key="2">
    <source>
        <dbReference type="Proteomes" id="UP000224854"/>
    </source>
</evidence>
<keyword evidence="2" id="KW-1185">Reference proteome</keyword>
<sequence>MPAFRNIKAESNWNASHTHDGKVAKAKAKAAARRNARLALLVNNWPGSSASGKKARKLQRNLRYTLQRSVEDSGEIEMPGKWRS</sequence>
<evidence type="ECO:0000313" key="1">
    <source>
        <dbReference type="EMBL" id="PHH67825.1"/>
    </source>
</evidence>
<organism evidence="1 2">
    <name type="scientific">Ophiocordyceps australis</name>
    <dbReference type="NCBI Taxonomy" id="1399860"/>
    <lineage>
        <taxon>Eukaryota</taxon>
        <taxon>Fungi</taxon>
        <taxon>Dikarya</taxon>
        <taxon>Ascomycota</taxon>
        <taxon>Pezizomycotina</taxon>
        <taxon>Sordariomycetes</taxon>
        <taxon>Hypocreomycetidae</taxon>
        <taxon>Hypocreales</taxon>
        <taxon>Ophiocordycipitaceae</taxon>
        <taxon>Ophiocordyceps</taxon>
    </lineage>
</organism>
<dbReference type="EMBL" id="NJEU01001300">
    <property type="protein sequence ID" value="PHH67825.1"/>
    <property type="molecule type" value="Genomic_DNA"/>
</dbReference>
<proteinExistence type="predicted"/>
<dbReference type="Proteomes" id="UP000224854">
    <property type="component" value="Unassembled WGS sequence"/>
</dbReference>
<reference evidence="1 2" key="1">
    <citation type="submission" date="2017-06" db="EMBL/GenBank/DDBJ databases">
        <title>Ant-infecting Ophiocordyceps genomes reveal a high diversity of potential behavioral manipulation genes and a possible major role for enterotoxins.</title>
        <authorList>
            <person name="De Bekker C."/>
            <person name="Evans H.C."/>
            <person name="Brachmann A."/>
            <person name="Hughes D.P."/>
        </authorList>
    </citation>
    <scope>NUCLEOTIDE SEQUENCE [LARGE SCALE GENOMIC DNA]</scope>
    <source>
        <strain evidence="1 2">1348a</strain>
    </source>
</reference>
<name>A0A2C5YEA3_9HYPO</name>
<protein>
    <submittedName>
        <fullName evidence="1">Uncharacterized protein</fullName>
    </submittedName>
</protein>